<dbReference type="InterPro" id="IPR023079">
    <property type="entry name" value="SBPase"/>
</dbReference>
<dbReference type="HAMAP" id="MF_01855">
    <property type="entry name" value="FBPase_class1"/>
    <property type="match status" value="1"/>
</dbReference>
<organism evidence="12 13">
    <name type="scientific">Helicobacter fennelliae</name>
    <dbReference type="NCBI Taxonomy" id="215"/>
    <lineage>
        <taxon>Bacteria</taxon>
        <taxon>Pseudomonadati</taxon>
        <taxon>Campylobacterota</taxon>
        <taxon>Epsilonproteobacteria</taxon>
        <taxon>Campylobacterales</taxon>
        <taxon>Helicobacteraceae</taxon>
        <taxon>Helicobacter</taxon>
    </lineage>
</organism>
<dbReference type="InterPro" id="IPR000146">
    <property type="entry name" value="FBPase_class-1"/>
</dbReference>
<proteinExistence type="inferred from homology"/>
<dbReference type="GO" id="GO:0006002">
    <property type="term" value="P:fructose 6-phosphate metabolic process"/>
    <property type="evidence" value="ECO:0007669"/>
    <property type="project" value="TreeGrafter"/>
</dbReference>
<feature type="domain" description="Fructose-1-6-bisphosphatase class 1 C-terminal" evidence="11">
    <location>
        <begin position="152"/>
        <end position="274"/>
    </location>
</feature>
<keyword evidence="5 9" id="KW-0378">Hydrolase</keyword>
<evidence type="ECO:0000256" key="5">
    <source>
        <dbReference type="ARBA" id="ARBA00022801"/>
    </source>
</evidence>
<feature type="binding site" evidence="9">
    <location>
        <position position="224"/>
    </location>
    <ligand>
        <name>Mg(2+)</name>
        <dbReference type="ChEBI" id="CHEBI:18420"/>
        <label>2</label>
    </ligand>
</feature>
<keyword evidence="6 9" id="KW-0460">Magnesium</keyword>
<feature type="binding site" evidence="9">
    <location>
        <position position="85"/>
    </location>
    <ligand>
        <name>Mg(2+)</name>
        <dbReference type="ChEBI" id="CHEBI:18420"/>
        <label>2</label>
    </ligand>
</feature>
<dbReference type="EMBL" id="UAWL01000006">
    <property type="protein sequence ID" value="SQB97669.1"/>
    <property type="molecule type" value="Genomic_DNA"/>
</dbReference>
<dbReference type="Pfam" id="PF18913">
    <property type="entry name" value="FBPase_C"/>
    <property type="match status" value="1"/>
</dbReference>
<comment type="subunit">
    <text evidence="9">Homotetramer.</text>
</comment>
<dbReference type="GO" id="GO:0006000">
    <property type="term" value="P:fructose metabolic process"/>
    <property type="evidence" value="ECO:0007669"/>
    <property type="project" value="TreeGrafter"/>
</dbReference>
<dbReference type="Gene3D" id="3.30.540.10">
    <property type="entry name" value="Fructose-1,6-Bisphosphatase, subunit A, domain 1"/>
    <property type="match status" value="1"/>
</dbReference>
<comment type="cofactor">
    <cofactor evidence="9">
        <name>Mg(2+)</name>
        <dbReference type="ChEBI" id="CHEBI:18420"/>
    </cofactor>
    <text evidence="9">Binds 2 magnesium ions per subunit.</text>
</comment>
<keyword evidence="7 9" id="KW-0119">Carbohydrate metabolism</keyword>
<feature type="binding site" evidence="9">
    <location>
        <position position="82"/>
    </location>
    <ligand>
        <name>Mg(2+)</name>
        <dbReference type="ChEBI" id="CHEBI:18420"/>
        <label>2</label>
    </ligand>
</feature>
<evidence type="ECO:0000313" key="12">
    <source>
        <dbReference type="EMBL" id="SQB97669.1"/>
    </source>
</evidence>
<evidence type="ECO:0000256" key="9">
    <source>
        <dbReference type="HAMAP-Rule" id="MF_01855"/>
    </source>
</evidence>
<comment type="similarity">
    <text evidence="2 9">Belongs to the FBPase class 1 family.</text>
</comment>
<dbReference type="GO" id="GO:0006094">
    <property type="term" value="P:gluconeogenesis"/>
    <property type="evidence" value="ECO:0007669"/>
    <property type="project" value="UniProtKB-UniRule"/>
</dbReference>
<dbReference type="RefSeq" id="WP_023947215.1">
    <property type="nucleotide sequence ID" value="NZ_UAWL01000006.1"/>
</dbReference>
<evidence type="ECO:0000256" key="1">
    <source>
        <dbReference type="ARBA" id="ARBA00001273"/>
    </source>
</evidence>
<keyword evidence="4 9" id="KW-0479">Metal-binding</keyword>
<feature type="binding site" evidence="9">
    <location>
        <position position="84"/>
    </location>
    <ligand>
        <name>Mg(2+)</name>
        <dbReference type="ChEBI" id="CHEBI:18420"/>
        <label>1</label>
    </ligand>
</feature>
<evidence type="ECO:0000256" key="3">
    <source>
        <dbReference type="ARBA" id="ARBA00022490"/>
    </source>
</evidence>
<comment type="subcellular location">
    <subcellularLocation>
        <location evidence="9">Cytoplasm</location>
    </subcellularLocation>
</comment>
<dbReference type="Proteomes" id="UP000250166">
    <property type="component" value="Unassembled WGS sequence"/>
</dbReference>
<accession>A0A2X3DDS1</accession>
<feature type="binding site" evidence="9">
    <location>
        <position position="187"/>
    </location>
    <ligand>
        <name>substrate</name>
    </ligand>
</feature>
<feature type="binding site" evidence="9">
    <location>
        <position position="82"/>
    </location>
    <ligand>
        <name>Mg(2+)</name>
        <dbReference type="ChEBI" id="CHEBI:18420"/>
        <label>1</label>
    </ligand>
</feature>
<evidence type="ECO:0000256" key="2">
    <source>
        <dbReference type="ARBA" id="ARBA00010941"/>
    </source>
</evidence>
<comment type="caution">
    <text evidence="9">Lacks conserved residue(s) required for the propagation of feature annotation.</text>
</comment>
<dbReference type="NCBIfam" id="NF006784">
    <property type="entry name" value="PRK09293.2-5"/>
    <property type="match status" value="1"/>
</dbReference>
<dbReference type="Pfam" id="PF00316">
    <property type="entry name" value="FBPase"/>
    <property type="match status" value="1"/>
</dbReference>
<dbReference type="SUPFAM" id="SSF56655">
    <property type="entry name" value="Carbohydrate phosphatase"/>
    <property type="match status" value="1"/>
</dbReference>
<comment type="catalytic activity">
    <reaction evidence="1 9">
        <text>beta-D-fructose 1,6-bisphosphate + H2O = beta-D-fructose 6-phosphate + phosphate</text>
        <dbReference type="Rhea" id="RHEA:11064"/>
        <dbReference type="ChEBI" id="CHEBI:15377"/>
        <dbReference type="ChEBI" id="CHEBI:32966"/>
        <dbReference type="ChEBI" id="CHEBI:43474"/>
        <dbReference type="ChEBI" id="CHEBI:57634"/>
        <dbReference type="EC" id="3.1.3.11"/>
    </reaction>
</comment>
<dbReference type="GO" id="GO:0000287">
    <property type="term" value="F:magnesium ion binding"/>
    <property type="evidence" value="ECO:0007669"/>
    <property type="project" value="UniProtKB-UniRule"/>
</dbReference>
<reference evidence="12 13" key="1">
    <citation type="submission" date="2018-06" db="EMBL/GenBank/DDBJ databases">
        <authorList>
            <consortium name="Pathogen Informatics"/>
            <person name="Doyle S."/>
        </authorList>
    </citation>
    <scope>NUCLEOTIDE SEQUENCE [LARGE SCALE GENOMIC DNA]</scope>
    <source>
        <strain evidence="12 13">NCTC13102</strain>
    </source>
</reference>
<evidence type="ECO:0000259" key="10">
    <source>
        <dbReference type="Pfam" id="PF00316"/>
    </source>
</evidence>
<dbReference type="GO" id="GO:0005986">
    <property type="term" value="P:sucrose biosynthetic process"/>
    <property type="evidence" value="ECO:0007669"/>
    <property type="project" value="TreeGrafter"/>
</dbReference>
<gene>
    <name evidence="9 12" type="primary">fbp</name>
    <name evidence="12" type="ORF">NCTC13102_00311</name>
</gene>
<dbReference type="InterPro" id="IPR033391">
    <property type="entry name" value="FBPase_N"/>
</dbReference>
<evidence type="ECO:0000259" key="11">
    <source>
        <dbReference type="Pfam" id="PF18913"/>
    </source>
</evidence>
<evidence type="ECO:0000256" key="7">
    <source>
        <dbReference type="ARBA" id="ARBA00023277"/>
    </source>
</evidence>
<dbReference type="PANTHER" id="PTHR11556">
    <property type="entry name" value="FRUCTOSE-1,6-BISPHOSPHATASE-RELATED"/>
    <property type="match status" value="1"/>
</dbReference>
<dbReference type="PIRSF" id="PIRSF500210">
    <property type="entry name" value="FBPtase"/>
    <property type="match status" value="1"/>
</dbReference>
<feature type="domain" description="Fructose-1-6-bisphosphatase class I N-terminal" evidence="10">
    <location>
        <begin position="3"/>
        <end position="139"/>
    </location>
</feature>
<dbReference type="PRINTS" id="PR01958">
    <property type="entry name" value="S17BPHPHTASE"/>
</dbReference>
<evidence type="ECO:0000256" key="8">
    <source>
        <dbReference type="ARBA" id="ARBA00024331"/>
    </source>
</evidence>
<feature type="binding site" evidence="9">
    <location>
        <position position="64"/>
    </location>
    <ligand>
        <name>Mg(2+)</name>
        <dbReference type="ChEBI" id="CHEBI:18420"/>
        <label>1</label>
    </ligand>
</feature>
<dbReference type="PIRSF" id="PIRSF000904">
    <property type="entry name" value="FBPtase_SBPase"/>
    <property type="match status" value="1"/>
</dbReference>
<feature type="binding site" evidence="9">
    <location>
        <begin position="85"/>
        <end position="88"/>
    </location>
    <ligand>
        <name>substrate</name>
    </ligand>
</feature>
<keyword evidence="3 9" id="KW-0963">Cytoplasm</keyword>
<dbReference type="InterPro" id="IPR044015">
    <property type="entry name" value="FBPase_C_dom"/>
</dbReference>
<sequence>MQEILTAIQECAIALSSALQTDNTNYLATTNSSGDSQLAIDVKADRLIEEKMLGLDSVKGVCSEEKQEAIYKEKGTFLVAYDPLDGSSLFDSDLSVGSIFGIYKESFETKNLVGASYIVYGPRLELVFASNVVEHYFYDGKSWILKPQIKLQQKGKINAPGGTQKNWSPTHKALVESFFAAGYRLRYSGGMVPDLHQILIKGGGIFSYPATSDAPNGKLRKLFEVYPFAFIYEKAGGEAISTNGRILDSACLNLHDTMECYFGSKDEIAQVRAALGYDEAKK</sequence>
<dbReference type="PANTHER" id="PTHR11556:SF35">
    <property type="entry name" value="SEDOHEPTULOSE-1,7-BISPHOSPHATASE, CHLOROPLASTIC"/>
    <property type="match status" value="1"/>
</dbReference>
<name>A0A2X3DDS1_9HELI</name>
<dbReference type="AlphaFoldDB" id="A0A2X3DDS1"/>
<evidence type="ECO:0000313" key="13">
    <source>
        <dbReference type="Proteomes" id="UP000250166"/>
    </source>
</evidence>
<comment type="pathway">
    <text evidence="8">Carbohydrate biosynthesis.</text>
</comment>
<protein>
    <recommendedName>
        <fullName evidence="9">Fructose-1,6-bisphosphatase class 1</fullName>
        <shortName evidence="9">FBPase class 1</shortName>
        <ecNumber evidence="9">3.1.3.11</ecNumber>
    </recommendedName>
    <alternativeName>
        <fullName evidence="9">D-fructose-1,6-bisphosphate 1-phosphohydrolase class 1</fullName>
    </alternativeName>
</protein>
<feature type="binding site" evidence="9">
    <location>
        <position position="218"/>
    </location>
    <ligand>
        <name>substrate</name>
    </ligand>
</feature>
<dbReference type="EC" id="3.1.3.11" evidence="9"/>
<evidence type="ECO:0000256" key="6">
    <source>
        <dbReference type="ARBA" id="ARBA00022842"/>
    </source>
</evidence>
<dbReference type="GO" id="GO:0042132">
    <property type="term" value="F:fructose 1,6-bisphosphate 1-phosphatase activity"/>
    <property type="evidence" value="ECO:0007669"/>
    <property type="project" value="UniProtKB-UniRule"/>
</dbReference>
<dbReference type="GO" id="GO:0005829">
    <property type="term" value="C:cytosol"/>
    <property type="evidence" value="ECO:0007669"/>
    <property type="project" value="TreeGrafter"/>
</dbReference>
<dbReference type="InterPro" id="IPR028343">
    <property type="entry name" value="FBPtase"/>
</dbReference>
<evidence type="ECO:0000256" key="4">
    <source>
        <dbReference type="ARBA" id="ARBA00022723"/>
    </source>
</evidence>
<dbReference type="Gene3D" id="3.40.190.80">
    <property type="match status" value="1"/>
</dbReference>
<dbReference type="GO" id="GO:0030388">
    <property type="term" value="P:fructose 1,6-bisphosphate metabolic process"/>
    <property type="evidence" value="ECO:0007669"/>
    <property type="project" value="TreeGrafter"/>
</dbReference>